<keyword evidence="1" id="KW-0472">Membrane</keyword>
<keyword evidence="1" id="KW-1133">Transmembrane helix</keyword>
<keyword evidence="1" id="KW-0812">Transmembrane</keyword>
<organism evidence="2 3">
    <name type="scientific">Intestinirhabdus alba</name>
    <dbReference type="NCBI Taxonomy" id="2899544"/>
    <lineage>
        <taxon>Bacteria</taxon>
        <taxon>Pseudomonadati</taxon>
        <taxon>Pseudomonadota</taxon>
        <taxon>Gammaproteobacteria</taxon>
        <taxon>Enterobacterales</taxon>
        <taxon>Enterobacteriaceae</taxon>
        <taxon>Intestinirhabdus</taxon>
    </lineage>
</organism>
<dbReference type="GO" id="GO:0005886">
    <property type="term" value="C:plasma membrane"/>
    <property type="evidence" value="ECO:0007669"/>
    <property type="project" value="TreeGrafter"/>
</dbReference>
<dbReference type="OrthoDB" id="9787129at2"/>
<feature type="transmembrane region" description="Helical" evidence="1">
    <location>
        <begin position="384"/>
        <end position="408"/>
    </location>
</feature>
<dbReference type="PANTHER" id="PTHR30354">
    <property type="entry name" value="GNT FAMILY GLUCONATE TRANSPORTER"/>
    <property type="match status" value="1"/>
</dbReference>
<accession>A0A6L6IKV3</accession>
<dbReference type="GO" id="GO:0015128">
    <property type="term" value="F:gluconate transmembrane transporter activity"/>
    <property type="evidence" value="ECO:0007669"/>
    <property type="project" value="InterPro"/>
</dbReference>
<reference evidence="2 3" key="1">
    <citation type="submission" date="2019-11" db="EMBL/GenBank/DDBJ databases">
        <title>Escherichia alba sp. nov. isolated from the gut of plastic-eating superworms Zophobas atratus.</title>
        <authorList>
            <person name="Yang Y."/>
        </authorList>
    </citation>
    <scope>NUCLEOTIDE SEQUENCE [LARGE SCALE GENOMIC DNA]</scope>
    <source>
        <strain evidence="3">BIT-B35</strain>
    </source>
</reference>
<feature type="transmembrane region" description="Helical" evidence="1">
    <location>
        <begin position="231"/>
        <end position="253"/>
    </location>
</feature>
<comment type="caution">
    <text evidence="2">The sequence shown here is derived from an EMBL/GenBank/DDBJ whole genome shotgun (WGS) entry which is preliminary data.</text>
</comment>
<dbReference type="PIRSF" id="PIRSF002746">
    <property type="entry name" value="Gluconate_transporter"/>
    <property type="match status" value="1"/>
</dbReference>
<feature type="transmembrane region" description="Helical" evidence="1">
    <location>
        <begin position="181"/>
        <end position="200"/>
    </location>
</feature>
<dbReference type="Proteomes" id="UP000477739">
    <property type="component" value="Unassembled WGS sequence"/>
</dbReference>
<feature type="transmembrane region" description="Helical" evidence="1">
    <location>
        <begin position="7"/>
        <end position="25"/>
    </location>
</feature>
<feature type="transmembrane region" description="Helical" evidence="1">
    <location>
        <begin position="306"/>
        <end position="324"/>
    </location>
</feature>
<dbReference type="AlphaFoldDB" id="A0A6L6IKV3"/>
<dbReference type="EMBL" id="WMJZ01000003">
    <property type="protein sequence ID" value="MTH45343.1"/>
    <property type="molecule type" value="Genomic_DNA"/>
</dbReference>
<feature type="transmembrane region" description="Helical" evidence="1">
    <location>
        <begin position="428"/>
        <end position="445"/>
    </location>
</feature>
<proteinExistence type="predicted"/>
<dbReference type="Pfam" id="PF02447">
    <property type="entry name" value="GntP_permease"/>
    <property type="match status" value="1"/>
</dbReference>
<dbReference type="NCBIfam" id="TIGR00791">
    <property type="entry name" value="gntP"/>
    <property type="match status" value="1"/>
</dbReference>
<feature type="transmembrane region" description="Helical" evidence="1">
    <location>
        <begin position="265"/>
        <end position="285"/>
    </location>
</feature>
<evidence type="ECO:0000313" key="2">
    <source>
        <dbReference type="EMBL" id="MTH45343.1"/>
    </source>
</evidence>
<evidence type="ECO:0000256" key="1">
    <source>
        <dbReference type="SAM" id="Phobius"/>
    </source>
</evidence>
<evidence type="ECO:0000313" key="3">
    <source>
        <dbReference type="Proteomes" id="UP000477739"/>
    </source>
</evidence>
<feature type="transmembrane region" description="Helical" evidence="1">
    <location>
        <begin position="103"/>
        <end position="131"/>
    </location>
</feature>
<feature type="transmembrane region" description="Helical" evidence="1">
    <location>
        <begin position="143"/>
        <end position="161"/>
    </location>
</feature>
<dbReference type="InterPro" id="IPR003474">
    <property type="entry name" value="Glcn_transporter"/>
</dbReference>
<feature type="transmembrane region" description="Helical" evidence="1">
    <location>
        <begin position="31"/>
        <end position="53"/>
    </location>
</feature>
<sequence length="446" mass="47209">MDALIEALPIIWVALGVVLLLILNMKFKINGMLALLLTAIFVGVCEGLPLEAVGKSIEAGVGSTLGHLALIILFGAILGKLMVDSGAAQRVSSTLLRRFGPQKVQWAIMIIGLIFGLAMFYEVAFLILAPLVISIAREAKIPFLKLGITMVAAATTAHSLFPPQPGPTALVAAFHADMGMVYIYGIIVAVPTVICSGIILPKLLGNLDRPVPQLLETQQVFRDDEMPSFTVSLLVPLIPAIVITGVTVIKLFISANASVMPLLNFIGSAQISMLIAVLVALYAFGTARGKSMTEVMGSYTTAIEKVAMVVFIIGAGGAFKQIIMDTGVGDYIADMMRTSSISPLIMAWFITVLLRLATGAGTVSAITAAGIVGPMITTFNVDPALMVLATASGSNTITHVNDAAFWLFKEYFGLSIKDTFKTWGLLELTNSVVGLLIVLLLNAIIS</sequence>
<feature type="transmembrane region" description="Helical" evidence="1">
    <location>
        <begin position="65"/>
        <end position="83"/>
    </location>
</feature>
<dbReference type="PANTHER" id="PTHR30354:SF20">
    <property type="entry name" value="HIGH-AFFINITY GLUCONATE TRANSPORTER"/>
    <property type="match status" value="1"/>
</dbReference>
<feature type="transmembrane region" description="Helical" evidence="1">
    <location>
        <begin position="344"/>
        <end position="372"/>
    </location>
</feature>
<protein>
    <submittedName>
        <fullName evidence="2">Gluconate permease</fullName>
    </submittedName>
</protein>
<gene>
    <name evidence="2" type="ORF">GJV78_03510</name>
</gene>
<keyword evidence="3" id="KW-1185">Reference proteome</keyword>
<name>A0A6L6IKV3_9ENTR</name>